<feature type="chain" id="PRO_5045337457" evidence="2">
    <location>
        <begin position="25"/>
        <end position="179"/>
    </location>
</feature>
<dbReference type="RefSeq" id="WP_205122019.1">
    <property type="nucleotide sequence ID" value="NZ_JAFBCM010000001.1"/>
</dbReference>
<dbReference type="Proteomes" id="UP001595699">
    <property type="component" value="Unassembled WGS sequence"/>
</dbReference>
<keyword evidence="2" id="KW-0732">Signal</keyword>
<comment type="caution">
    <text evidence="3">The sequence shown here is derived from an EMBL/GenBank/DDBJ whole genome shotgun (WGS) entry which is preliminary data.</text>
</comment>
<accession>A0ABV7Y642</accession>
<feature type="signal peptide" evidence="2">
    <location>
        <begin position="1"/>
        <end position="24"/>
    </location>
</feature>
<evidence type="ECO:0000313" key="4">
    <source>
        <dbReference type="Proteomes" id="UP001595699"/>
    </source>
</evidence>
<gene>
    <name evidence="3" type="ORF">ACFOUW_02040</name>
</gene>
<keyword evidence="1" id="KW-1133">Transmembrane helix</keyword>
<evidence type="ECO:0000256" key="1">
    <source>
        <dbReference type="SAM" id="Phobius"/>
    </source>
</evidence>
<proteinExistence type="predicted"/>
<keyword evidence="1" id="KW-0472">Membrane</keyword>
<keyword evidence="1" id="KW-0812">Transmembrane</keyword>
<feature type="transmembrane region" description="Helical" evidence="1">
    <location>
        <begin position="151"/>
        <end position="173"/>
    </location>
</feature>
<name>A0ABV7Y642_9ACTN</name>
<dbReference type="EMBL" id="JBHRZH010000001">
    <property type="protein sequence ID" value="MFC3759608.1"/>
    <property type="molecule type" value="Genomic_DNA"/>
</dbReference>
<protein>
    <submittedName>
        <fullName evidence="3">Uncharacterized protein</fullName>
    </submittedName>
</protein>
<keyword evidence="4" id="KW-1185">Reference proteome</keyword>
<evidence type="ECO:0000256" key="2">
    <source>
        <dbReference type="SAM" id="SignalP"/>
    </source>
</evidence>
<evidence type="ECO:0000313" key="3">
    <source>
        <dbReference type="EMBL" id="MFC3759608.1"/>
    </source>
</evidence>
<sequence>MRRLAFALALALGIVLLGAPVAQAKAPTEAVVSGPGLDSPLIVEQAPGVEIWGPTDPVRRLCVATGLCGTLGMDPGGGAAWVVDEAPPGELGAVYEVDFGAFGSARVYSFAADGPWVEIDGMNVGWFQAGADLVPLLRELGVPVEEPTDPLGAPAVTAGIAAIVLVPLAILLVRRRRFA</sequence>
<reference evidence="4" key="1">
    <citation type="journal article" date="2019" name="Int. J. Syst. Evol. Microbiol.">
        <title>The Global Catalogue of Microorganisms (GCM) 10K type strain sequencing project: providing services to taxonomists for standard genome sequencing and annotation.</title>
        <authorList>
            <consortium name="The Broad Institute Genomics Platform"/>
            <consortium name="The Broad Institute Genome Sequencing Center for Infectious Disease"/>
            <person name="Wu L."/>
            <person name="Ma J."/>
        </authorList>
    </citation>
    <scope>NUCLEOTIDE SEQUENCE [LARGE SCALE GENOMIC DNA]</scope>
    <source>
        <strain evidence="4">CGMCC 4.7241</strain>
    </source>
</reference>
<organism evidence="3 4">
    <name type="scientific">Tenggerimyces flavus</name>
    <dbReference type="NCBI Taxonomy" id="1708749"/>
    <lineage>
        <taxon>Bacteria</taxon>
        <taxon>Bacillati</taxon>
        <taxon>Actinomycetota</taxon>
        <taxon>Actinomycetes</taxon>
        <taxon>Propionibacteriales</taxon>
        <taxon>Nocardioidaceae</taxon>
        <taxon>Tenggerimyces</taxon>
    </lineage>
</organism>